<evidence type="ECO:0000313" key="11">
    <source>
        <dbReference type="EMBL" id="OII74686.1"/>
    </source>
</evidence>
<dbReference type="InterPro" id="IPR045130">
    <property type="entry name" value="OFUT2-like"/>
</dbReference>
<keyword evidence="6" id="KW-0119">Carbohydrate metabolism</keyword>
<dbReference type="GeneID" id="39977032"/>
<protein>
    <recommendedName>
        <fullName evidence="8">GDP-fucose protein O-fucosyltransferase 2</fullName>
    </recommendedName>
</protein>
<evidence type="ECO:0000256" key="2">
    <source>
        <dbReference type="ARBA" id="ARBA00004922"/>
    </source>
</evidence>
<evidence type="ECO:0000256" key="4">
    <source>
        <dbReference type="ARBA" id="ARBA00022824"/>
    </source>
</evidence>
<gene>
    <name evidence="11" type="ORF">cubi_00239</name>
</gene>
<accession>A0A1J4MKF9</accession>
<dbReference type="InterPro" id="IPR004000">
    <property type="entry name" value="Actin"/>
</dbReference>
<dbReference type="Gene3D" id="3.30.420.40">
    <property type="match status" value="2"/>
</dbReference>
<reference evidence="11 12" key="1">
    <citation type="submission" date="2016-10" db="EMBL/GenBank/DDBJ databases">
        <title>Reductive evolution of mitochondrial metabolism and differential evolution of invasion-related proteins in Cryptosporidium.</title>
        <authorList>
            <person name="Liu S."/>
            <person name="Roellig D.M."/>
            <person name="Guo Y."/>
            <person name="Li N."/>
            <person name="Frace M.A."/>
            <person name="Tang K."/>
            <person name="Zhang L."/>
            <person name="Feng Y."/>
            <person name="Xiao L."/>
        </authorList>
    </citation>
    <scope>NUCLEOTIDE SEQUENCE [LARGE SCALE GENOMIC DNA]</scope>
    <source>
        <strain evidence="11">39726</strain>
    </source>
</reference>
<dbReference type="Proteomes" id="UP000186176">
    <property type="component" value="Unassembled WGS sequence"/>
</dbReference>
<dbReference type="Pfam" id="PF00022">
    <property type="entry name" value="Actin"/>
    <property type="match status" value="1"/>
</dbReference>
<keyword evidence="5" id="KW-0294">Fucose metabolism</keyword>
<evidence type="ECO:0000256" key="9">
    <source>
        <dbReference type="ARBA" id="ARBA00049360"/>
    </source>
</evidence>
<evidence type="ECO:0000256" key="6">
    <source>
        <dbReference type="ARBA" id="ARBA00023277"/>
    </source>
</evidence>
<evidence type="ECO:0000256" key="3">
    <source>
        <dbReference type="ARBA" id="ARBA00022679"/>
    </source>
</evidence>
<evidence type="ECO:0000313" key="12">
    <source>
        <dbReference type="Proteomes" id="UP000186176"/>
    </source>
</evidence>
<name>A0A1J4MKF9_9CRYT</name>
<evidence type="ECO:0000256" key="10">
    <source>
        <dbReference type="RuleBase" id="RU000487"/>
    </source>
</evidence>
<dbReference type="AlphaFoldDB" id="A0A1J4MKF9"/>
<evidence type="ECO:0000256" key="5">
    <source>
        <dbReference type="ARBA" id="ARBA00023253"/>
    </source>
</evidence>
<evidence type="ECO:0000256" key="8">
    <source>
        <dbReference type="ARBA" id="ARBA00026232"/>
    </source>
</evidence>
<dbReference type="GO" id="GO:0006004">
    <property type="term" value="P:fucose metabolic process"/>
    <property type="evidence" value="ECO:0007669"/>
    <property type="project" value="UniProtKB-KW"/>
</dbReference>
<dbReference type="PANTHER" id="PTHR13398">
    <property type="entry name" value="GDP-FUCOSE PROTEIN O-FUCOSYLTRANSFERASE 2"/>
    <property type="match status" value="1"/>
</dbReference>
<comment type="subcellular location">
    <subcellularLocation>
        <location evidence="1">Endoplasmic reticulum</location>
    </subcellularLocation>
</comment>
<dbReference type="Gene3D" id="3.40.50.11350">
    <property type="match status" value="1"/>
</dbReference>
<dbReference type="EMBL" id="LRBP01000009">
    <property type="protein sequence ID" value="OII74686.1"/>
    <property type="molecule type" value="Genomic_DNA"/>
</dbReference>
<dbReference type="SUPFAM" id="SSF53067">
    <property type="entry name" value="Actin-like ATPase domain"/>
    <property type="match status" value="2"/>
</dbReference>
<comment type="caution">
    <text evidence="11">The sequence shown here is derived from an EMBL/GenBank/DDBJ whole genome shotgun (WGS) entry which is preliminary data.</text>
</comment>
<dbReference type="SMART" id="SM00268">
    <property type="entry name" value="ACTIN"/>
    <property type="match status" value="1"/>
</dbReference>
<dbReference type="OrthoDB" id="422368at2759"/>
<dbReference type="PANTHER" id="PTHR13398:SF0">
    <property type="entry name" value="GDP-FUCOSE PROTEIN O-FUCOSYLTRANSFERASE 2"/>
    <property type="match status" value="1"/>
</dbReference>
<evidence type="ECO:0000256" key="7">
    <source>
        <dbReference type="ARBA" id="ARBA00025803"/>
    </source>
</evidence>
<dbReference type="GO" id="GO:0005783">
    <property type="term" value="C:endoplasmic reticulum"/>
    <property type="evidence" value="ECO:0007669"/>
    <property type="project" value="UniProtKB-SubCell"/>
</dbReference>
<dbReference type="InterPro" id="IPR043129">
    <property type="entry name" value="ATPase_NBD"/>
</dbReference>
<dbReference type="VEuPathDB" id="CryptoDB:cubi_00239"/>
<dbReference type="GO" id="GO:0046922">
    <property type="term" value="F:peptide-O-fucosyltransferase activity"/>
    <property type="evidence" value="ECO:0007669"/>
    <property type="project" value="InterPro"/>
</dbReference>
<organism evidence="11 12">
    <name type="scientific">Cryptosporidium ubiquitum</name>
    <dbReference type="NCBI Taxonomy" id="857276"/>
    <lineage>
        <taxon>Eukaryota</taxon>
        <taxon>Sar</taxon>
        <taxon>Alveolata</taxon>
        <taxon>Apicomplexa</taxon>
        <taxon>Conoidasida</taxon>
        <taxon>Coccidia</taxon>
        <taxon>Eucoccidiorida</taxon>
        <taxon>Eimeriorina</taxon>
        <taxon>Cryptosporidiidae</taxon>
        <taxon>Cryptosporidium</taxon>
    </lineage>
</organism>
<comment type="similarity">
    <text evidence="10">Belongs to the actin family.</text>
</comment>
<dbReference type="InterPro" id="IPR019378">
    <property type="entry name" value="GDP-Fuc_O-FucTrfase"/>
</dbReference>
<proteinExistence type="inferred from homology"/>
<dbReference type="RefSeq" id="XP_028875832.1">
    <property type="nucleotide sequence ID" value="XM_029017253.1"/>
</dbReference>
<keyword evidence="4" id="KW-0256">Endoplasmic reticulum</keyword>
<comment type="catalytic activity">
    <reaction evidence="9">
        <text>ATP + H2O = ADP + phosphate + H(+)</text>
        <dbReference type="Rhea" id="RHEA:13065"/>
        <dbReference type="ChEBI" id="CHEBI:15377"/>
        <dbReference type="ChEBI" id="CHEBI:15378"/>
        <dbReference type="ChEBI" id="CHEBI:30616"/>
        <dbReference type="ChEBI" id="CHEBI:43474"/>
        <dbReference type="ChEBI" id="CHEBI:456216"/>
    </reaction>
</comment>
<evidence type="ECO:0000256" key="1">
    <source>
        <dbReference type="ARBA" id="ARBA00004240"/>
    </source>
</evidence>
<dbReference type="Gene3D" id="3.40.50.11340">
    <property type="match status" value="1"/>
</dbReference>
<keyword evidence="12" id="KW-1185">Reference proteome</keyword>
<comment type="similarity">
    <text evidence="7">Belongs to the glycosyltransferase 68 family.</text>
</comment>
<sequence>MDPFDFPIVIDTGQFQTRIGSSANKLPQVIIDTVLFEKTKVKEIVFDKNVFSDKLRNNKSCIEKNSLSSSNNWDSKKKSLLVNEYQNITRPFNYLDGLDWNLLETFWTDLVSREMCYDTTMCPVLLSEPHNAPFDFQDHSMEFFFESLSVPSFNCISQELLSVNAIQRGLPYIFQKKDNKGSVGIVVHFSDSSIRILPIASGYLLSEYIGVVNLGGYSITDSLLDHFGINFKSSSPITHQNIDSIKSYGIFDGIISNMIIPCLCDEIISVVKKCPVDYLRLLLKNIIFIGGASINSLLSTNFQSYFKIVLKRSNISLEDINVINLSNSSNIEEKILGTCSTWLGGSYFAKNIDMIGCFFNKEQNKCVNILNNWNLRESIGNKCPDWMADVCWVIYDVKDGEGFYLQRNVFDRMALVVSNLNEAMYLKKEAKFAVLILPPFCNIAHWTYDSKRRLPWSTFFSIQQNGLPILEYDIYKGFIGMANIGVDVIGLNFDWNNNSFKSNTLVEHYKKSEISELKHFNSRCMFNRYIGNDNVVFAGHCELIKVKNAICLSFFKLMRPREVSEEIYKIFESNKKQKKFQNYLIKYSDGILVPWPFELKKYKVLDIISYNDNVKKHAQLYMSSNTFFDKKKPYISVHLRRNDFVFVRNDDIPTFHQVVDRLSQLSKDLNIKRVVISTDSNESEKNELMEIFSRRNLDLHIINIKEKLEDGVISAVSQVILLNGEYFIGTKESRFSFSVAWDCILSARNGFKSNFSENFNKCNEIFCGKAGGERSICREHSDRLPIFNLDVT</sequence>
<dbReference type="Pfam" id="PF10250">
    <property type="entry name" value="O-FucT"/>
    <property type="match status" value="1"/>
</dbReference>
<comment type="pathway">
    <text evidence="2">Protein modification; protein glycosylation.</text>
</comment>
<keyword evidence="3" id="KW-0808">Transferase</keyword>